<dbReference type="EMBL" id="MU865517">
    <property type="protein sequence ID" value="KAK4221764.1"/>
    <property type="molecule type" value="Genomic_DNA"/>
</dbReference>
<dbReference type="Proteomes" id="UP001301958">
    <property type="component" value="Unassembled WGS sequence"/>
</dbReference>
<name>A0AAN6YM28_9PEZI</name>
<evidence type="ECO:0000313" key="3">
    <source>
        <dbReference type="Proteomes" id="UP001301958"/>
    </source>
</evidence>
<evidence type="ECO:0000256" key="1">
    <source>
        <dbReference type="SAM" id="Phobius"/>
    </source>
</evidence>
<keyword evidence="3" id="KW-1185">Reference proteome</keyword>
<reference evidence="2" key="2">
    <citation type="submission" date="2023-05" db="EMBL/GenBank/DDBJ databases">
        <authorList>
            <consortium name="Lawrence Berkeley National Laboratory"/>
            <person name="Steindorff A."/>
            <person name="Hensen N."/>
            <person name="Bonometti L."/>
            <person name="Westerberg I."/>
            <person name="Brannstrom I.O."/>
            <person name="Guillou S."/>
            <person name="Cros-Aarteil S."/>
            <person name="Calhoun S."/>
            <person name="Haridas S."/>
            <person name="Kuo A."/>
            <person name="Mondo S."/>
            <person name="Pangilinan J."/>
            <person name="Riley R."/>
            <person name="Labutti K."/>
            <person name="Andreopoulos B."/>
            <person name="Lipzen A."/>
            <person name="Chen C."/>
            <person name="Yanf M."/>
            <person name="Daum C."/>
            <person name="Ng V."/>
            <person name="Clum A."/>
            <person name="Ohm R."/>
            <person name="Martin F."/>
            <person name="Silar P."/>
            <person name="Natvig D."/>
            <person name="Lalanne C."/>
            <person name="Gautier V."/>
            <person name="Ament-Velasquez S.L."/>
            <person name="Kruys A."/>
            <person name="Hutchinson M.I."/>
            <person name="Powell A.J."/>
            <person name="Barry K."/>
            <person name="Miller A.N."/>
            <person name="Grigoriev I.V."/>
            <person name="Debuchy R."/>
            <person name="Gladieux P."/>
            <person name="Thoren M.H."/>
            <person name="Johannesson H."/>
        </authorList>
    </citation>
    <scope>NUCLEOTIDE SEQUENCE</scope>
    <source>
        <strain evidence="2">CBS 990.96</strain>
    </source>
</reference>
<comment type="caution">
    <text evidence="2">The sequence shown here is derived from an EMBL/GenBank/DDBJ whole genome shotgun (WGS) entry which is preliminary data.</text>
</comment>
<dbReference type="AlphaFoldDB" id="A0AAN6YM28"/>
<accession>A0AAN6YM28</accession>
<keyword evidence="1" id="KW-1133">Transmembrane helix</keyword>
<keyword evidence="1" id="KW-0472">Membrane</keyword>
<reference evidence="2" key="1">
    <citation type="journal article" date="2023" name="Mol. Phylogenet. Evol.">
        <title>Genome-scale phylogeny and comparative genomics of the fungal order Sordariales.</title>
        <authorList>
            <person name="Hensen N."/>
            <person name="Bonometti L."/>
            <person name="Westerberg I."/>
            <person name="Brannstrom I.O."/>
            <person name="Guillou S."/>
            <person name="Cros-Aarteil S."/>
            <person name="Calhoun S."/>
            <person name="Haridas S."/>
            <person name="Kuo A."/>
            <person name="Mondo S."/>
            <person name="Pangilinan J."/>
            <person name="Riley R."/>
            <person name="LaButti K."/>
            <person name="Andreopoulos B."/>
            <person name="Lipzen A."/>
            <person name="Chen C."/>
            <person name="Yan M."/>
            <person name="Daum C."/>
            <person name="Ng V."/>
            <person name="Clum A."/>
            <person name="Steindorff A."/>
            <person name="Ohm R.A."/>
            <person name="Martin F."/>
            <person name="Silar P."/>
            <person name="Natvig D.O."/>
            <person name="Lalanne C."/>
            <person name="Gautier V."/>
            <person name="Ament-Velasquez S.L."/>
            <person name="Kruys A."/>
            <person name="Hutchinson M.I."/>
            <person name="Powell A.J."/>
            <person name="Barry K."/>
            <person name="Miller A.N."/>
            <person name="Grigoriev I.V."/>
            <person name="Debuchy R."/>
            <person name="Gladieux P."/>
            <person name="Hiltunen Thoren M."/>
            <person name="Johannesson H."/>
        </authorList>
    </citation>
    <scope>NUCLEOTIDE SEQUENCE</scope>
    <source>
        <strain evidence="2">CBS 990.96</strain>
    </source>
</reference>
<sequence>MSLDPQKTKREMDGTKRVIGEENDLEPYFSYYSRQCHAFTVQRGRFLAARTHQDLANIISDFADNLDRQAIRSSIVGRLHPMNPSFNADNELEELLDRTIDLAARLFLMIEIGTVPDSISPAIPLKWMNGTIRQFTRHQFDIPPQLPCTGVKLPKLFNAQNLQRIGGITIRWTSDLSDHLRMVDDDERVAIFAYPSFLMLHLTSDIFPDGFINETLRTIKLLFPSTRPEVQKWIQSLPNNLDKKFSTCGSLRTELRHIERFQFWRDRLVILKEVFDEAEPKTLSQWWWDRRKRVQWYTFWIAVLVLGLGTLFGVIQCTASIIQTLRDSPTSAYSPAH</sequence>
<feature type="transmembrane region" description="Helical" evidence="1">
    <location>
        <begin position="296"/>
        <end position="315"/>
    </location>
</feature>
<gene>
    <name evidence="2" type="ORF">QBC38DRAFT_513396</name>
</gene>
<keyword evidence="1" id="KW-0812">Transmembrane</keyword>
<evidence type="ECO:0000313" key="2">
    <source>
        <dbReference type="EMBL" id="KAK4221764.1"/>
    </source>
</evidence>
<protein>
    <submittedName>
        <fullName evidence="2">Uncharacterized protein</fullName>
    </submittedName>
</protein>
<organism evidence="2 3">
    <name type="scientific">Podospora fimiseda</name>
    <dbReference type="NCBI Taxonomy" id="252190"/>
    <lineage>
        <taxon>Eukaryota</taxon>
        <taxon>Fungi</taxon>
        <taxon>Dikarya</taxon>
        <taxon>Ascomycota</taxon>
        <taxon>Pezizomycotina</taxon>
        <taxon>Sordariomycetes</taxon>
        <taxon>Sordariomycetidae</taxon>
        <taxon>Sordariales</taxon>
        <taxon>Podosporaceae</taxon>
        <taxon>Podospora</taxon>
    </lineage>
</organism>
<proteinExistence type="predicted"/>